<sequence>QDLDMFDDYIWKCHDDCKHYQKTIEHNRIFKFLAGPNMDFDDVRGRIIGRQPLPSIGEVFSEVRREESRRGVMLVKKIIGGPPENSTLAATATAARNNFPARRPDEKP</sequence>
<name>A0A2P5CPY6_PARAD</name>
<comment type="caution">
    <text evidence="2">The sequence shown here is derived from an EMBL/GenBank/DDBJ whole genome shotgun (WGS) entry which is preliminary data.</text>
</comment>
<feature type="non-terminal residue" evidence="2">
    <location>
        <position position="1"/>
    </location>
</feature>
<dbReference type="EMBL" id="JXTB01000107">
    <property type="protein sequence ID" value="PON63093.1"/>
    <property type="molecule type" value="Genomic_DNA"/>
</dbReference>
<evidence type="ECO:0000313" key="2">
    <source>
        <dbReference type="EMBL" id="PON63093.1"/>
    </source>
</evidence>
<evidence type="ECO:0000313" key="3">
    <source>
        <dbReference type="Proteomes" id="UP000237105"/>
    </source>
</evidence>
<dbReference type="OrthoDB" id="1727486at2759"/>
<gene>
    <name evidence="2" type="ORF">PanWU01x14_133650</name>
</gene>
<protein>
    <submittedName>
        <fullName evidence="2">Uncharacterized protein</fullName>
    </submittedName>
</protein>
<proteinExistence type="predicted"/>
<dbReference type="Proteomes" id="UP000237105">
    <property type="component" value="Unassembled WGS sequence"/>
</dbReference>
<accession>A0A2P5CPY6</accession>
<dbReference type="AlphaFoldDB" id="A0A2P5CPY6"/>
<reference evidence="3" key="1">
    <citation type="submission" date="2016-06" db="EMBL/GenBank/DDBJ databases">
        <title>Parallel loss of symbiosis genes in relatives of nitrogen-fixing non-legume Parasponia.</title>
        <authorList>
            <person name="Van Velzen R."/>
            <person name="Holmer R."/>
            <person name="Bu F."/>
            <person name="Rutten L."/>
            <person name="Van Zeijl A."/>
            <person name="Liu W."/>
            <person name="Santuari L."/>
            <person name="Cao Q."/>
            <person name="Sharma T."/>
            <person name="Shen D."/>
            <person name="Roswanjaya Y."/>
            <person name="Wardhani T."/>
            <person name="Kalhor M.S."/>
            <person name="Jansen J."/>
            <person name="Van den Hoogen J."/>
            <person name="Gungor B."/>
            <person name="Hartog M."/>
            <person name="Hontelez J."/>
            <person name="Verver J."/>
            <person name="Yang W.-C."/>
            <person name="Schijlen E."/>
            <person name="Repin R."/>
            <person name="Schilthuizen M."/>
            <person name="Schranz E."/>
            <person name="Heidstra R."/>
            <person name="Miyata K."/>
            <person name="Fedorova E."/>
            <person name="Kohlen W."/>
            <person name="Bisseling T."/>
            <person name="Smit S."/>
            <person name="Geurts R."/>
        </authorList>
    </citation>
    <scope>NUCLEOTIDE SEQUENCE [LARGE SCALE GENOMIC DNA]</scope>
    <source>
        <strain evidence="3">cv. WU1-14</strain>
    </source>
</reference>
<feature type="compositionally biased region" description="Low complexity" evidence="1">
    <location>
        <begin position="89"/>
        <end position="101"/>
    </location>
</feature>
<dbReference type="PANTHER" id="PTHR34222:SF40">
    <property type="match status" value="1"/>
</dbReference>
<evidence type="ECO:0000256" key="1">
    <source>
        <dbReference type="SAM" id="MobiDB-lite"/>
    </source>
</evidence>
<dbReference type="PANTHER" id="PTHR34222">
    <property type="entry name" value="GAG_PRE-INTEGRS DOMAIN-CONTAINING PROTEIN"/>
    <property type="match status" value="1"/>
</dbReference>
<keyword evidence="3" id="KW-1185">Reference proteome</keyword>
<feature type="region of interest" description="Disordered" evidence="1">
    <location>
        <begin position="82"/>
        <end position="108"/>
    </location>
</feature>
<organism evidence="2 3">
    <name type="scientific">Parasponia andersonii</name>
    <name type="common">Sponia andersonii</name>
    <dbReference type="NCBI Taxonomy" id="3476"/>
    <lineage>
        <taxon>Eukaryota</taxon>
        <taxon>Viridiplantae</taxon>
        <taxon>Streptophyta</taxon>
        <taxon>Embryophyta</taxon>
        <taxon>Tracheophyta</taxon>
        <taxon>Spermatophyta</taxon>
        <taxon>Magnoliopsida</taxon>
        <taxon>eudicotyledons</taxon>
        <taxon>Gunneridae</taxon>
        <taxon>Pentapetalae</taxon>
        <taxon>rosids</taxon>
        <taxon>fabids</taxon>
        <taxon>Rosales</taxon>
        <taxon>Cannabaceae</taxon>
        <taxon>Parasponia</taxon>
    </lineage>
</organism>